<dbReference type="InterPro" id="IPR017900">
    <property type="entry name" value="4Fe4S_Fe_S_CS"/>
</dbReference>
<keyword evidence="2" id="KW-0408">Iron</keyword>
<sequence>MLKVQFNSMRYELHFEHLTLKGKYPRYGKKQMVGGFMAKKTLTEANWKIGDPMINENDFWQDPNYKAEDPEKEMLVLELAKLITDRYVKKLTNKINNRDPEYWMLDHILNKEQVKFLLNFKKTRVPYSIEELAQMNNMPVDKTQEMVDRLKWIGIIEQNRAKTADKHRQYELPIFVPGSAEFMMMQDKLTDEFPELATFFNLMTQLPLAGITQMVPPGGAGVGMHVIPVEKAISLENQSVPVEHLSRWIDMYDKYGISECSCRKQQAMRGEGSGEIRGDYCIGMGDMAEYMDDRGIGHYITKEEVYEILERAERHGYVHQITNIDGEGKIVAICNCAPGVCNALRTSQLFNTPNMSASAYRAHVEKDKCVACGKCVEVCPVGAAKLGQKLCKKDGSEVTYPKTELPDKKKWGPEKWNYNYRDDAKINCYKTGTAPCKTACPVHLSVQGYIKMAAEGRYEDALKLIKQDNPFPYICGAVCNRRCEDACTRGTIDQPLAIDEIKKFIASLELKQDKRYVPLCEKHDGGMWSDEYKVAIIGGGPAGLSAAYYLRLNGYPVTVFEKEKRPGGMLMNGIPSYRLEKNIIDAEIDVIRQMGVEFKCGVEVGKDTTIQELRKEGYKAFFIAIGMQGGRMAGIPGETAEGVQTGVDFLRTINQDHSVRLKGATVVVGGGNVAIDVARTAVRAGSSKVTMLCLESPEEMPAAKDEVAEAKEEGIEVLNGWGPREVVTEAGHVKAVIFKKCVSVFDDQHRFNPQFDEGDTIEVPCENLLLSIGQSVQWGKLLEGTKVELNRNGTAIANSLTRQTAEPDIFVGGDVFTGAKFAIDAIAGGREGYVSINRFVHEGNRLDLARDRREFIELDKDDISVETFDNAKRQIPGKKAGVAQETFEDLRLTLTEEQVKTEAARCLGCGATTVDENRCIGCGLCTTKCEFDAIHLTRDVPAASTMVRAEDKLKKVGPYAAKRAGRIVINKILGDK</sequence>
<dbReference type="PANTHER" id="PTHR42783">
    <property type="entry name" value="GLUTAMATE SYNTHASE [NADPH] SMALL CHAIN"/>
    <property type="match status" value="1"/>
</dbReference>
<evidence type="ECO:0000259" key="4">
    <source>
        <dbReference type="PROSITE" id="PS51379"/>
    </source>
</evidence>
<dbReference type="AlphaFoldDB" id="E0S1V3"/>
<proteinExistence type="predicted"/>
<feature type="domain" description="4Fe-4S ferredoxin-type" evidence="4">
    <location>
        <begin position="360"/>
        <end position="389"/>
    </location>
</feature>
<dbReference type="eggNOG" id="COG1145">
    <property type="taxonomic scope" value="Bacteria"/>
</dbReference>
<dbReference type="PROSITE" id="PS51379">
    <property type="entry name" value="4FE4S_FER_2"/>
    <property type="match status" value="2"/>
</dbReference>
<dbReference type="SUPFAM" id="SSF51971">
    <property type="entry name" value="Nucleotide-binding domain"/>
    <property type="match status" value="1"/>
</dbReference>
<dbReference type="InterPro" id="IPR017896">
    <property type="entry name" value="4Fe4S_Fe-S-bd"/>
</dbReference>
<dbReference type="InterPro" id="IPR009051">
    <property type="entry name" value="Helical_ferredxn"/>
</dbReference>
<dbReference type="SUPFAM" id="SSF54862">
    <property type="entry name" value="4Fe-4S ferredoxins"/>
    <property type="match status" value="1"/>
</dbReference>
<dbReference type="PROSITE" id="PS00198">
    <property type="entry name" value="4FE4S_FER_1"/>
    <property type="match status" value="2"/>
</dbReference>
<dbReference type="InterPro" id="IPR028261">
    <property type="entry name" value="DPD_II"/>
</dbReference>
<reference evidence="5 6" key="1">
    <citation type="journal article" date="2010" name="PLoS ONE">
        <title>The glycobiome of the rumen bacterium Butyrivibrio proteoclasticus B316(T) highlights adaptation to a polysaccharide-rich environment.</title>
        <authorList>
            <person name="Kelly W.J."/>
            <person name="Leahy S.C."/>
            <person name="Altermann E."/>
            <person name="Yeoman C.J."/>
            <person name="Dunne J.C."/>
            <person name="Kong Z."/>
            <person name="Pacheco D.M."/>
            <person name="Li D."/>
            <person name="Noel S.J."/>
            <person name="Moon C.D."/>
            <person name="Cookson A.L."/>
            <person name="Attwood G.T."/>
        </authorList>
    </citation>
    <scope>NUCLEOTIDE SEQUENCE [LARGE SCALE GENOMIC DNA]</scope>
    <source>
        <strain evidence="6">ATCC 51982 / DSM 14932 / B316</strain>
    </source>
</reference>
<dbReference type="SUPFAM" id="SSF46548">
    <property type="entry name" value="alpha-helical ferredoxin"/>
    <property type="match status" value="2"/>
</dbReference>
<dbReference type="PRINTS" id="PR00419">
    <property type="entry name" value="ADXRDTASE"/>
</dbReference>
<dbReference type="GO" id="GO:0004355">
    <property type="term" value="F:glutamate synthase (NADPH) activity"/>
    <property type="evidence" value="ECO:0007669"/>
    <property type="project" value="UniProtKB-EC"/>
</dbReference>
<evidence type="ECO:0000313" key="6">
    <source>
        <dbReference type="Proteomes" id="UP000001299"/>
    </source>
</evidence>
<dbReference type="EC" id="1.4.1.13" evidence="5"/>
<evidence type="ECO:0000256" key="1">
    <source>
        <dbReference type="ARBA" id="ARBA00022723"/>
    </source>
</evidence>
<dbReference type="STRING" id="515622.bpr_I1036"/>
<dbReference type="HOGENOM" id="CLU_014111_0_0_9"/>
<name>E0S1V3_BUTPB</name>
<dbReference type="Pfam" id="PF00037">
    <property type="entry name" value="Fer4"/>
    <property type="match status" value="2"/>
</dbReference>
<dbReference type="eggNOG" id="COG0437">
    <property type="taxonomic scope" value="Bacteria"/>
</dbReference>
<dbReference type="GO" id="GO:0046872">
    <property type="term" value="F:metal ion binding"/>
    <property type="evidence" value="ECO:0007669"/>
    <property type="project" value="UniProtKB-KW"/>
</dbReference>
<evidence type="ECO:0000313" key="5">
    <source>
        <dbReference type="EMBL" id="ADL33778.1"/>
    </source>
</evidence>
<dbReference type="Pfam" id="PF14691">
    <property type="entry name" value="Fer4_20"/>
    <property type="match status" value="1"/>
</dbReference>
<keyword evidence="6" id="KW-1185">Reference proteome</keyword>
<dbReference type="InterPro" id="IPR036188">
    <property type="entry name" value="FAD/NAD-bd_sf"/>
</dbReference>
<accession>E0S1V3</accession>
<dbReference type="GO" id="GO:0051536">
    <property type="term" value="F:iron-sulfur cluster binding"/>
    <property type="evidence" value="ECO:0007669"/>
    <property type="project" value="UniProtKB-KW"/>
</dbReference>
<keyword evidence="1" id="KW-0479">Metal-binding</keyword>
<dbReference type="Gene3D" id="3.50.50.60">
    <property type="entry name" value="FAD/NAD(P)-binding domain"/>
    <property type="match status" value="2"/>
</dbReference>
<protein>
    <submittedName>
        <fullName evidence="5">NADPH-dependent glutamate synthase GltA2</fullName>
        <ecNumber evidence="5">1.4.1.13</ecNumber>
    </submittedName>
</protein>
<feature type="domain" description="4Fe-4S ferredoxin-type" evidence="4">
    <location>
        <begin position="910"/>
        <end position="939"/>
    </location>
</feature>
<dbReference type="Proteomes" id="UP000001299">
    <property type="component" value="Chromosome 1"/>
</dbReference>
<dbReference type="PANTHER" id="PTHR42783:SF3">
    <property type="entry name" value="GLUTAMATE SYNTHASE [NADPH] SMALL CHAIN-RELATED"/>
    <property type="match status" value="1"/>
</dbReference>
<dbReference type="InterPro" id="IPR023753">
    <property type="entry name" value="FAD/NAD-binding_dom"/>
</dbReference>
<dbReference type="eggNOG" id="COG0493">
    <property type="taxonomic scope" value="Bacteria"/>
</dbReference>
<organism evidence="5 6">
    <name type="scientific">Butyrivibrio proteoclasticus (strain ATCC 51982 / DSM 14932 / B316)</name>
    <name type="common">Clostridium proteoclasticum</name>
    <dbReference type="NCBI Taxonomy" id="515622"/>
    <lineage>
        <taxon>Bacteria</taxon>
        <taxon>Bacillati</taxon>
        <taxon>Bacillota</taxon>
        <taxon>Clostridia</taxon>
        <taxon>Lachnospirales</taxon>
        <taxon>Lachnospiraceae</taxon>
        <taxon>Butyrivibrio</taxon>
    </lineage>
</organism>
<dbReference type="Gene3D" id="1.10.1060.10">
    <property type="entry name" value="Alpha-helical ferredoxin"/>
    <property type="match status" value="1"/>
</dbReference>
<evidence type="ECO:0000256" key="2">
    <source>
        <dbReference type="ARBA" id="ARBA00023004"/>
    </source>
</evidence>
<dbReference type="EMBL" id="CP001810">
    <property type="protein sequence ID" value="ADL33778.1"/>
    <property type="molecule type" value="Genomic_DNA"/>
</dbReference>
<dbReference type="Gene3D" id="3.30.70.20">
    <property type="match status" value="2"/>
</dbReference>
<gene>
    <name evidence="5" type="primary">gltA2</name>
    <name evidence="5" type="ordered locus">bpr_I1036</name>
</gene>
<keyword evidence="5" id="KW-0560">Oxidoreductase</keyword>
<evidence type="ECO:0000256" key="3">
    <source>
        <dbReference type="ARBA" id="ARBA00023014"/>
    </source>
</evidence>
<dbReference type="KEGG" id="bpb:bpr_I1036"/>
<keyword evidence="3" id="KW-0411">Iron-sulfur</keyword>
<dbReference type="Pfam" id="PF07992">
    <property type="entry name" value="Pyr_redox_2"/>
    <property type="match status" value="1"/>
</dbReference>